<dbReference type="PANTHER" id="PTHR46797:SF1">
    <property type="entry name" value="METHYLPHOSPHONATE SYNTHASE"/>
    <property type="match status" value="1"/>
</dbReference>
<dbReference type="PANTHER" id="PTHR46797">
    <property type="entry name" value="HTH-TYPE TRANSCRIPTIONAL REGULATOR"/>
    <property type="match status" value="1"/>
</dbReference>
<dbReference type="PROSITE" id="PS50943">
    <property type="entry name" value="HTH_CROC1"/>
    <property type="match status" value="1"/>
</dbReference>
<gene>
    <name evidence="3" type="ORF">AB1207_06310</name>
</gene>
<organism evidence="3 4">
    <name type="scientific">Kineococcus endophyticus</name>
    <dbReference type="NCBI Taxonomy" id="1181883"/>
    <lineage>
        <taxon>Bacteria</taxon>
        <taxon>Bacillati</taxon>
        <taxon>Actinomycetota</taxon>
        <taxon>Actinomycetes</taxon>
        <taxon>Kineosporiales</taxon>
        <taxon>Kineosporiaceae</taxon>
        <taxon>Kineococcus</taxon>
    </lineage>
</organism>
<dbReference type="SUPFAM" id="SSF47413">
    <property type="entry name" value="lambda repressor-like DNA-binding domains"/>
    <property type="match status" value="1"/>
</dbReference>
<evidence type="ECO:0000313" key="4">
    <source>
        <dbReference type="Proteomes" id="UP001555826"/>
    </source>
</evidence>
<dbReference type="Gene3D" id="1.10.260.40">
    <property type="entry name" value="lambda repressor-like DNA-binding domains"/>
    <property type="match status" value="1"/>
</dbReference>
<dbReference type="Gene3D" id="2.60.120.10">
    <property type="entry name" value="Jelly Rolls"/>
    <property type="match status" value="1"/>
</dbReference>
<keyword evidence="4" id="KW-1185">Reference proteome</keyword>
<sequence length="205" mass="22358">MTGRLEDVAVDDVAATTAAVGPRLRRLRTDAGRTLAEVGAATGISVSTLSRLESGGRKVTLELLLPLAEHFEVGLDELVRPARPASRAARRTVHRGMTYLPLTAAPGGLRAYKQVLDPGAGEESDEQNVHEGYEWIYVMAGRLRMRLGDDDFVVAAGEAAEFDTRLPHRVSNPGTVPTECLVLFGRQGERMHVRARPRAPRVRSR</sequence>
<dbReference type="Pfam" id="PF01381">
    <property type="entry name" value="HTH_3"/>
    <property type="match status" value="1"/>
</dbReference>
<dbReference type="InterPro" id="IPR050807">
    <property type="entry name" value="TransReg_Diox_bact_type"/>
</dbReference>
<dbReference type="SUPFAM" id="SSF51182">
    <property type="entry name" value="RmlC-like cupins"/>
    <property type="match status" value="1"/>
</dbReference>
<dbReference type="InterPro" id="IPR014710">
    <property type="entry name" value="RmlC-like_jellyroll"/>
</dbReference>
<proteinExistence type="predicted"/>
<dbReference type="EMBL" id="JBFNQN010000004">
    <property type="protein sequence ID" value="MEW9264352.1"/>
    <property type="molecule type" value="Genomic_DNA"/>
</dbReference>
<dbReference type="InterPro" id="IPR001387">
    <property type="entry name" value="Cro/C1-type_HTH"/>
</dbReference>
<evidence type="ECO:0000256" key="1">
    <source>
        <dbReference type="ARBA" id="ARBA00023125"/>
    </source>
</evidence>
<dbReference type="Proteomes" id="UP001555826">
    <property type="component" value="Unassembled WGS sequence"/>
</dbReference>
<dbReference type="InterPro" id="IPR013096">
    <property type="entry name" value="Cupin_2"/>
</dbReference>
<protein>
    <submittedName>
        <fullName evidence="3">XRE family transcriptional regulator</fullName>
    </submittedName>
</protein>
<dbReference type="InterPro" id="IPR011051">
    <property type="entry name" value="RmlC_Cupin_sf"/>
</dbReference>
<dbReference type="CDD" id="cd00093">
    <property type="entry name" value="HTH_XRE"/>
    <property type="match status" value="1"/>
</dbReference>
<accession>A0ABV3P3Z2</accession>
<evidence type="ECO:0000259" key="2">
    <source>
        <dbReference type="PROSITE" id="PS50943"/>
    </source>
</evidence>
<dbReference type="SMART" id="SM00530">
    <property type="entry name" value="HTH_XRE"/>
    <property type="match status" value="1"/>
</dbReference>
<dbReference type="InterPro" id="IPR010982">
    <property type="entry name" value="Lambda_DNA-bd_dom_sf"/>
</dbReference>
<dbReference type="Pfam" id="PF07883">
    <property type="entry name" value="Cupin_2"/>
    <property type="match status" value="1"/>
</dbReference>
<keyword evidence="1" id="KW-0238">DNA-binding</keyword>
<name>A0ABV3P3Z2_9ACTN</name>
<evidence type="ECO:0000313" key="3">
    <source>
        <dbReference type="EMBL" id="MEW9264352.1"/>
    </source>
</evidence>
<reference evidence="3 4" key="1">
    <citation type="submission" date="2024-07" db="EMBL/GenBank/DDBJ databases">
        <authorList>
            <person name="Thanompreechachai J."/>
            <person name="Duangmal K."/>
        </authorList>
    </citation>
    <scope>NUCLEOTIDE SEQUENCE [LARGE SCALE GENOMIC DNA]</scope>
    <source>
        <strain evidence="3 4">KCTC 19886</strain>
    </source>
</reference>
<feature type="domain" description="HTH cro/C1-type" evidence="2">
    <location>
        <begin position="24"/>
        <end position="78"/>
    </location>
</feature>
<comment type="caution">
    <text evidence="3">The sequence shown here is derived from an EMBL/GenBank/DDBJ whole genome shotgun (WGS) entry which is preliminary data.</text>
</comment>
<dbReference type="CDD" id="cd02209">
    <property type="entry name" value="cupin_XRE_C"/>
    <property type="match status" value="1"/>
</dbReference>